<dbReference type="RefSeq" id="WP_050378873.1">
    <property type="nucleotide sequence ID" value="NZ_LGSS01000025.1"/>
</dbReference>
<evidence type="ECO:0000313" key="5">
    <source>
        <dbReference type="EMBL" id="KNF07102.1"/>
    </source>
</evidence>
<dbReference type="Pfam" id="PF00015">
    <property type="entry name" value="MCPsignal"/>
    <property type="match status" value="1"/>
</dbReference>
<gene>
    <name evidence="5" type="ORF">CLPU_25c00120</name>
</gene>
<accession>A0A0L0W6I9</accession>
<keyword evidence="3" id="KW-0812">Transmembrane</keyword>
<reference evidence="6" key="1">
    <citation type="submission" date="2015-07" db="EMBL/GenBank/DDBJ databases">
        <title>Draft genome sequence of the purine-degrading Gottschalkia purinilyticum DSM 1384 (formerly Clostridium purinilyticum).</title>
        <authorList>
            <person name="Poehlein A."/>
            <person name="Schiel-Bengelsdorf B."/>
            <person name="Bengelsdorf F.R."/>
            <person name="Daniel R."/>
            <person name="Duerre P."/>
        </authorList>
    </citation>
    <scope>NUCLEOTIDE SEQUENCE [LARGE SCALE GENOMIC DNA]</scope>
    <source>
        <strain evidence="6">DSM 1384</strain>
    </source>
</reference>
<dbReference type="AlphaFoldDB" id="A0A0L0W6I9"/>
<dbReference type="PANTHER" id="PTHR32089:SF112">
    <property type="entry name" value="LYSOZYME-LIKE PROTEIN-RELATED"/>
    <property type="match status" value="1"/>
</dbReference>
<keyword evidence="1 2" id="KW-0807">Transducer</keyword>
<feature type="transmembrane region" description="Helical" evidence="3">
    <location>
        <begin position="12"/>
        <end position="28"/>
    </location>
</feature>
<dbReference type="PROSITE" id="PS50111">
    <property type="entry name" value="CHEMOTAXIS_TRANSDUC_2"/>
    <property type="match status" value="1"/>
</dbReference>
<dbReference type="EMBL" id="LGSS01000025">
    <property type="protein sequence ID" value="KNF07102.1"/>
    <property type="molecule type" value="Genomic_DNA"/>
</dbReference>
<dbReference type="PANTHER" id="PTHR32089">
    <property type="entry name" value="METHYL-ACCEPTING CHEMOTAXIS PROTEIN MCPB"/>
    <property type="match status" value="1"/>
</dbReference>
<dbReference type="SUPFAM" id="SSF58104">
    <property type="entry name" value="Methyl-accepting chemotaxis protein (MCP) signaling domain"/>
    <property type="match status" value="1"/>
</dbReference>
<evidence type="ECO:0000256" key="3">
    <source>
        <dbReference type="SAM" id="Phobius"/>
    </source>
</evidence>
<proteinExistence type="predicted"/>
<dbReference type="InterPro" id="IPR004089">
    <property type="entry name" value="MCPsignal_dom"/>
</dbReference>
<dbReference type="PATRIC" id="fig|1503.3.peg.1436"/>
<name>A0A0L0W6I9_GOTPU</name>
<organism evidence="5 6">
    <name type="scientific">Gottschalkia purinilytica</name>
    <name type="common">Clostridium purinilyticum</name>
    <dbReference type="NCBI Taxonomy" id="1503"/>
    <lineage>
        <taxon>Bacteria</taxon>
        <taxon>Bacillati</taxon>
        <taxon>Bacillota</taxon>
        <taxon>Tissierellia</taxon>
        <taxon>Tissierellales</taxon>
        <taxon>Gottschalkiaceae</taxon>
        <taxon>Gottschalkia</taxon>
    </lineage>
</organism>
<evidence type="ECO:0000256" key="2">
    <source>
        <dbReference type="PROSITE-ProRule" id="PRU00284"/>
    </source>
</evidence>
<sequence>MGSGKIKSIIKFFLGLVVLHGLFAFLVVKFDNIVFTLALILIISFGTSIALFKIYSYYIDKVRFYLNSINKNDLMIDIKESSAGINSEIMGELREVIREMKSSFKSQANLSVEVSKVSKEINNIYDESLAGIQTIASSAEMTSENSEIQLQMLNNISEKTEETTNNLEHISKEAAETCKFTTESIEATQAGINATGIAKEKIKSTRDMVVETANKINELKDYSESVSKFIELINSIAYQTNMLALNASIEAARAGEEGRGFAVVATEVSKLAKETNEVSEKISDVILKLREDIVKISKDMEKEVSNMEEGYAIIEKNVDDFNRINDSLILTTDKVQNITSVMEKLNKNGKEMLVNIQEITDFTREVTGQMQEIKSQVIVQNEKSTSLQEVIHYLDKSTDDMLQYVASKVMEGKMLRDVRFIVNQSKNKDINDNFLNDMLKATGVDSIYIADKNGIVKYCNEKHSIGINLYDLDDIYSDLKNKKDFITTCIKERVEDGRRFKFLAILDERQRVFQVGLSVESLLEF</sequence>
<keyword evidence="6" id="KW-1185">Reference proteome</keyword>
<feature type="transmembrane region" description="Helical" evidence="3">
    <location>
        <begin position="34"/>
        <end position="55"/>
    </location>
</feature>
<evidence type="ECO:0000313" key="6">
    <source>
        <dbReference type="Proteomes" id="UP000037267"/>
    </source>
</evidence>
<dbReference type="STRING" id="1503.CLPU_25c00120"/>
<dbReference type="SMART" id="SM00283">
    <property type="entry name" value="MA"/>
    <property type="match status" value="1"/>
</dbReference>
<dbReference type="Proteomes" id="UP000037267">
    <property type="component" value="Unassembled WGS sequence"/>
</dbReference>
<dbReference type="OrthoDB" id="1706317at2"/>
<dbReference type="GO" id="GO:0016020">
    <property type="term" value="C:membrane"/>
    <property type="evidence" value="ECO:0007669"/>
    <property type="project" value="InterPro"/>
</dbReference>
<dbReference type="GO" id="GO:0007165">
    <property type="term" value="P:signal transduction"/>
    <property type="evidence" value="ECO:0007669"/>
    <property type="project" value="UniProtKB-KW"/>
</dbReference>
<comment type="caution">
    <text evidence="5">The sequence shown here is derived from an EMBL/GenBank/DDBJ whole genome shotgun (WGS) entry which is preliminary data.</text>
</comment>
<feature type="domain" description="Methyl-accepting transducer" evidence="4">
    <location>
        <begin position="124"/>
        <end position="360"/>
    </location>
</feature>
<evidence type="ECO:0000256" key="1">
    <source>
        <dbReference type="ARBA" id="ARBA00023224"/>
    </source>
</evidence>
<dbReference type="Gene3D" id="1.10.287.950">
    <property type="entry name" value="Methyl-accepting chemotaxis protein"/>
    <property type="match status" value="1"/>
</dbReference>
<keyword evidence="3" id="KW-1133">Transmembrane helix</keyword>
<evidence type="ECO:0000259" key="4">
    <source>
        <dbReference type="PROSITE" id="PS50111"/>
    </source>
</evidence>
<protein>
    <submittedName>
        <fullName evidence="5">Methyl-accepting chemotaxis protein</fullName>
    </submittedName>
</protein>
<keyword evidence="3" id="KW-0472">Membrane</keyword>